<dbReference type="InterPro" id="IPR032465">
    <property type="entry name" value="ACMSD"/>
</dbReference>
<reference evidence="4" key="1">
    <citation type="journal article" date="2019" name="Int. J. Syst. Evol. Microbiol.">
        <title>The Global Catalogue of Microorganisms (GCM) 10K type strain sequencing project: providing services to taxonomists for standard genome sequencing and annotation.</title>
        <authorList>
            <consortium name="The Broad Institute Genomics Platform"/>
            <consortium name="The Broad Institute Genome Sequencing Center for Infectious Disease"/>
            <person name="Wu L."/>
            <person name="Ma J."/>
        </authorList>
    </citation>
    <scope>NUCLEOTIDE SEQUENCE [LARGE SCALE GENOMIC DNA]</scope>
    <source>
        <strain evidence="4">CGMCC 1.16305</strain>
    </source>
</reference>
<proteinExistence type="predicted"/>
<dbReference type="Gene3D" id="3.20.20.140">
    <property type="entry name" value="Metal-dependent hydrolases"/>
    <property type="match status" value="1"/>
</dbReference>
<evidence type="ECO:0000313" key="3">
    <source>
        <dbReference type="EMBL" id="MFC7394070.1"/>
    </source>
</evidence>
<dbReference type="SUPFAM" id="SSF51556">
    <property type="entry name" value="Metallo-dependent hydrolases"/>
    <property type="match status" value="1"/>
</dbReference>
<dbReference type="EMBL" id="JBHTCO010000018">
    <property type="protein sequence ID" value="MFC7394070.1"/>
    <property type="molecule type" value="Genomic_DNA"/>
</dbReference>
<accession>A0ABW2Q0F4</accession>
<feature type="domain" description="Amidohydrolase-related" evidence="2">
    <location>
        <begin position="72"/>
        <end position="283"/>
    </location>
</feature>
<dbReference type="InterPro" id="IPR032466">
    <property type="entry name" value="Metal_Hydrolase"/>
</dbReference>
<dbReference type="RefSeq" id="WP_380967057.1">
    <property type="nucleotide sequence ID" value="NZ_JBHTCO010000018.1"/>
</dbReference>
<protein>
    <submittedName>
        <fullName evidence="3">Amidohydrolase family protein</fullName>
    </submittedName>
</protein>
<gene>
    <name evidence="3" type="ORF">ACFQRG_14020</name>
</gene>
<evidence type="ECO:0000259" key="2">
    <source>
        <dbReference type="Pfam" id="PF04909"/>
    </source>
</evidence>
<evidence type="ECO:0000313" key="4">
    <source>
        <dbReference type="Proteomes" id="UP001596505"/>
    </source>
</evidence>
<dbReference type="PANTHER" id="PTHR21240">
    <property type="entry name" value="2-AMINO-3-CARBOXYLMUCONATE-6-SEMIALDEHYDE DECARBOXYLASE"/>
    <property type="match status" value="1"/>
</dbReference>
<keyword evidence="1" id="KW-0456">Lyase</keyword>
<keyword evidence="4" id="KW-1185">Reference proteome</keyword>
<organism evidence="3 4">
    <name type="scientific">Scopulibacillus cellulosilyticus</name>
    <dbReference type="NCBI Taxonomy" id="2665665"/>
    <lineage>
        <taxon>Bacteria</taxon>
        <taxon>Bacillati</taxon>
        <taxon>Bacillota</taxon>
        <taxon>Bacilli</taxon>
        <taxon>Bacillales</taxon>
        <taxon>Sporolactobacillaceae</taxon>
        <taxon>Scopulibacillus</taxon>
    </lineage>
</organism>
<dbReference type="Pfam" id="PF04909">
    <property type="entry name" value="Amidohydro_2"/>
    <property type="match status" value="1"/>
</dbReference>
<dbReference type="InterPro" id="IPR006680">
    <property type="entry name" value="Amidohydro-rel"/>
</dbReference>
<sequence>MPSMTIDIHTHPVFFEPISENQEELEFRREILGLYKHGKAPLQHIFNQMKCAGLDKIILLPLDLTSLHEGAVVSNEQIRKLVDLSPDKFIGFASIDPYREDALEVLEYAFTELKLSGLKLHPSRQQFYPYEAFLKPIYEMCINHKKPIMFHAGISWGREALSKYARPILFEEVASRYPKLKICLAHFGWPWVKETAALLLKYTNVYADTALLYFDSAKEFYKHVFTKELEMTWIDRSLRHQVMFGSNNPRFEQIRMLDALGKIGFRDSTLELIRGKNALEFLGMEGD</sequence>
<dbReference type="PANTHER" id="PTHR21240:SF19">
    <property type="entry name" value="CATALYTIC_ HYDROLASE"/>
    <property type="match status" value="1"/>
</dbReference>
<name>A0ABW2Q0F4_9BACL</name>
<evidence type="ECO:0000256" key="1">
    <source>
        <dbReference type="ARBA" id="ARBA00023239"/>
    </source>
</evidence>
<comment type="caution">
    <text evidence="3">The sequence shown here is derived from an EMBL/GenBank/DDBJ whole genome shotgun (WGS) entry which is preliminary data.</text>
</comment>
<dbReference type="Proteomes" id="UP001596505">
    <property type="component" value="Unassembled WGS sequence"/>
</dbReference>